<dbReference type="EMBL" id="CM001485">
    <property type="protein sequence ID" value="EIF01231.1"/>
    <property type="molecule type" value="Genomic_DNA"/>
</dbReference>
<dbReference type="OrthoDB" id="3349669at2"/>
<organism evidence="1 2">
    <name type="scientific">Saccharomonospora glauca K62</name>
    <dbReference type="NCBI Taxonomy" id="928724"/>
    <lineage>
        <taxon>Bacteria</taxon>
        <taxon>Bacillati</taxon>
        <taxon>Actinomycetota</taxon>
        <taxon>Actinomycetes</taxon>
        <taxon>Pseudonocardiales</taxon>
        <taxon>Pseudonocardiaceae</taxon>
        <taxon>Saccharomonospora</taxon>
    </lineage>
</organism>
<protein>
    <submittedName>
        <fullName evidence="1">Uncharacterized protein</fullName>
    </submittedName>
</protein>
<gene>
    <name evidence="1" type="ORF">SacglDRAFT_00017</name>
</gene>
<keyword evidence="1" id="KW-0614">Plasmid</keyword>
<reference evidence="2" key="2">
    <citation type="submission" date="2012-01" db="EMBL/GenBank/DDBJ databases">
        <title>Noncontiguous Finished sequence of chromosome of Saccharomonospora glauca K62.</title>
        <authorList>
            <consortium name="US DOE Joint Genome Institute"/>
            <person name="Lucas S."/>
            <person name="Han J."/>
            <person name="Lapidus A."/>
            <person name="Cheng J.-F."/>
            <person name="Goodwin L."/>
            <person name="Pitluck S."/>
            <person name="Peters L."/>
            <person name="Mikhailova N."/>
            <person name="Held B."/>
            <person name="Detter J.C."/>
            <person name="Han C."/>
            <person name="Tapia R."/>
            <person name="Land M."/>
            <person name="Hauser L."/>
            <person name="Kyrpides N."/>
            <person name="Ivanova N."/>
            <person name="Pagani I."/>
            <person name="Brambilla E.-M."/>
            <person name="Klenk H.-P."/>
            <person name="Woyke T."/>
        </authorList>
    </citation>
    <scope>NUCLEOTIDE SEQUENCE [LARGE SCALE GENOMIC DNA]</scope>
    <source>
        <strain evidence="2">K62</strain>
        <plasmid evidence="2">pSACGL01</plasmid>
    </source>
</reference>
<reference evidence="1 2" key="1">
    <citation type="submission" date="2011-09" db="EMBL/GenBank/DDBJ databases">
        <authorList>
            <consortium name="US DOE Joint Genome Institute (JGI-PGF)"/>
            <person name="Lucas S."/>
            <person name="Han J."/>
            <person name="Lapidus A."/>
            <person name="Cheng J.-F."/>
            <person name="Goodwin L."/>
            <person name="Pitluck S."/>
            <person name="Peters L."/>
            <person name="Land M.L."/>
            <person name="Hauser L."/>
            <person name="Brambilla E."/>
            <person name="Klenk H.-P."/>
            <person name="Woyke T.J."/>
        </authorList>
    </citation>
    <scope>NUCLEOTIDE SEQUENCE [LARGE SCALE GENOMIC DNA]</scope>
    <source>
        <strain evidence="1 2">K62</strain>
        <plasmid evidence="1 2">pSACGL01</plasmid>
    </source>
</reference>
<proteinExistence type="predicted"/>
<dbReference type="AlphaFoldDB" id="I1D8F6"/>
<dbReference type="RefSeq" id="WP_005467149.1">
    <property type="nucleotide sequence ID" value="NZ_CM001485.1"/>
</dbReference>
<name>I1D8F6_9PSEU</name>
<evidence type="ECO:0000313" key="2">
    <source>
        <dbReference type="Proteomes" id="UP000005087"/>
    </source>
</evidence>
<evidence type="ECO:0000313" key="1">
    <source>
        <dbReference type="EMBL" id="EIF01231.1"/>
    </source>
</evidence>
<dbReference type="Proteomes" id="UP000005087">
    <property type="component" value="Plasmid pSACGL01"/>
</dbReference>
<geneLocation type="plasmid" evidence="1 2">
    <name>pSACGL01</name>
</geneLocation>
<sequence>MDHEASNEQFITQAATAPSVGLSPRWVQYSGISTEARAIAELLADNVLYVQGDHAGGELDREYLAYHADLGRADKVKKHLDELIEIGFLTIFDGGVDPETGRRRQRRDASGAPLPARYVISLEPPAGYVGPRNATEARAQFIVDRDQAYRAAEKTGRKPRAGRVTIRRSEVGRLHTEGPVRAVGAEPATVTELRPSRTTVSREDVRDALRTVGWNSAKAAPTPKEFGELVDLARAAMTRYGATLDQVRWYAARKVREAKRNPVAYVLTAFRARAAEIAHEPDPAENLVFEDDPELVAAVTRKAAVPETVRAVPESEAPSTSTPVLPACSRCGAREGDPWSFRYLITEDGDEVECTACRSQVA</sequence>
<dbReference type="HOGENOM" id="CLU_764809_0_0_11"/>
<accession>I1D8F6</accession>
<keyword evidence="2" id="KW-1185">Reference proteome</keyword>